<sequence length="1487" mass="148629">MQNYDYIQTVGEGAYGEVWQCRDKTTGRIVAVKGFKAAHEDKDIMRLAVREAKMLEAVSHENLVRLITAFKSKSGRVYMVFDYAGNSVQSNIERAGGGLGSGACKLLSWQLLQALAYLHAKRVLHRDIKPANILVDSAGVAKLCDFGFARAVRCGPREAQRCTSYVVTRWYRAPEVLVSDEYGAASDIWSVGCTIAELALGRPLFPGSSTADQLWRIMRCFGPLPSRMVVRMAADPRLRSLCAPQPLSRNLRQRLPEVEPRLLELVAACLRLDPAQRPTAAELLQMPYFWDVPKLVAGSELAAALAAEKLEAARVMEARAAAKEAALAARSDVCGGGKDASAAGTGAATAAAAAFGAGCIPQQQQAAPPRRVASPYPAAKSEGDTEDASAMEVDKPPTPSTPPAADAAASAASAETAARKLNSNSSSSAAVGAAGPVLAHMPVATVEERSPSAADKAMMVAAAFNLALAPKQQMQPAEFAAMDAAVSAPGAPAAPPAGSSVQTVNVLEAYGAAAEPAAANAFTSAAAVAAAAAAAAPAPVVQPAEATRSRSNGRRPPTRSSTLTDLNSTALKSGGAAGDSATVEPAVVTREALTAAAHRRRSAQVSQAAYDIAGVAMGDGQGLAAADHTPVPGLLLLPGALISESGPSHGAGAAAAQQRYQRQQEQSAGLLSPTTAAAVELVGTAVADGSGRQPLATTSPHCGVEGTSMLFDCAGNGSWLTSTTFGMAADGRAGTGCAGAAGGGGANGAAAVTAAGARSPHGSFLGMHAASFSCLPKALPVGSTDSSAAVARGHNSGADSGRLLFAQQAGLSLQSALRAQPRRPSLRHMDSGLLGTTEVSWDEVGTPVGAPTLRADPGAVLPHVRPTHNAPYQLPPPGCQSTMNSTNGSFLLLSYNGELQADMEAAAAAGGGRLPSFTGMGPAGGSRRGSGRLTSAAVRRGLTTGGSGFLGDIVEASEPNEADGVGGGAVAAGHRDGSGSGADRRKKSLLALRIPEDHNGLAGQVGAGMGSGGAGGGSGRRSGLIASLIGMLGGGSAGAGGGSGGGAGSSAGELSSDMALVLPVGEEYGTPRSGGAGDTGPTSPDGGWQQQPRSRFNWRAGATTDAGVSSDPSTASGGQQQTPPQQQQSLTDSALSPTSPRGLQFKVAAANAAHAMQEQQAYALQQQQQQQHPQPPPIGRSFSSTLGPSSSRAMSRLGAAAATAGGGMAGLGSSSGHLVSSMPRTPPQPAAANSGDIPVQRTKSVQPQPLQAWSAKPAAAAADATATANTAGGGGSGRFTNSYAAASGRPGLRQDPSASMLQPVSVAAAADAGVRGSSSGSGSSIVPATATTTASTAEGLPRAMGSDGRPGCSLPAIVPAPAVSAAASAGSGTLPLSPGASGSVPSAAPLAAPLPQSGGVWRANNEEPSQKGLLPPARPTSAAAATATRVLPYSSSMGAAGMQQGHLYAQQQQAQPQQPGKPDKASSTGGGLSKIMRAFKSAVKGKK</sequence>
<feature type="region of interest" description="Disordered" evidence="10">
    <location>
        <begin position="1368"/>
        <end position="1421"/>
    </location>
</feature>
<feature type="compositionally biased region" description="Low complexity" evidence="10">
    <location>
        <begin position="1158"/>
        <end position="1172"/>
    </location>
</feature>
<feature type="region of interest" description="Disordered" evidence="10">
    <location>
        <begin position="365"/>
        <end position="429"/>
    </location>
</feature>
<comment type="catalytic activity">
    <reaction evidence="8">
        <text>L-seryl-[protein] + ATP = O-phospho-L-seryl-[protein] + ADP + H(+)</text>
        <dbReference type="Rhea" id="RHEA:17989"/>
        <dbReference type="Rhea" id="RHEA-COMP:9863"/>
        <dbReference type="Rhea" id="RHEA-COMP:11604"/>
        <dbReference type="ChEBI" id="CHEBI:15378"/>
        <dbReference type="ChEBI" id="CHEBI:29999"/>
        <dbReference type="ChEBI" id="CHEBI:30616"/>
        <dbReference type="ChEBI" id="CHEBI:83421"/>
        <dbReference type="ChEBI" id="CHEBI:456216"/>
        <dbReference type="EC" id="2.7.11.22"/>
    </reaction>
</comment>
<comment type="caution">
    <text evidence="12">The sequence shown here is derived from an EMBL/GenBank/DDBJ whole genome shotgun (WGS) entry which is preliminary data.</text>
</comment>
<feature type="compositionally biased region" description="Low complexity" evidence="10">
    <location>
        <begin position="1449"/>
        <end position="1458"/>
    </location>
</feature>
<proteinExistence type="predicted"/>
<dbReference type="Gene3D" id="3.30.200.20">
    <property type="entry name" value="Phosphorylase Kinase, domain 1"/>
    <property type="match status" value="1"/>
</dbReference>
<feature type="region of interest" description="Disordered" evidence="10">
    <location>
        <begin position="961"/>
        <end position="984"/>
    </location>
</feature>
<feature type="region of interest" description="Disordered" evidence="10">
    <location>
        <begin position="1313"/>
        <end position="1349"/>
    </location>
</feature>
<dbReference type="EC" id="2.7.11.22" evidence="1"/>
<evidence type="ECO:0000256" key="9">
    <source>
        <dbReference type="PROSITE-ProRule" id="PRU10141"/>
    </source>
</evidence>
<dbReference type="GO" id="GO:0005524">
    <property type="term" value="F:ATP binding"/>
    <property type="evidence" value="ECO:0007669"/>
    <property type="project" value="UniProtKB-UniRule"/>
</dbReference>
<feature type="compositionally biased region" description="Gly residues" evidence="10">
    <location>
        <begin position="1003"/>
        <end position="1019"/>
    </location>
</feature>
<evidence type="ECO:0000256" key="6">
    <source>
        <dbReference type="ARBA" id="ARBA00022840"/>
    </source>
</evidence>
<name>A0A835SJK3_CHLIN</name>
<feature type="region of interest" description="Disordered" evidence="10">
    <location>
        <begin position="539"/>
        <end position="583"/>
    </location>
</feature>
<dbReference type="Proteomes" id="UP000650467">
    <property type="component" value="Unassembled WGS sequence"/>
</dbReference>
<evidence type="ECO:0000256" key="8">
    <source>
        <dbReference type="ARBA" id="ARBA00048367"/>
    </source>
</evidence>
<protein>
    <recommendedName>
        <fullName evidence="1">cyclin-dependent kinase</fullName>
        <ecNumber evidence="1">2.7.11.22</ecNumber>
    </recommendedName>
</protein>
<evidence type="ECO:0000256" key="5">
    <source>
        <dbReference type="ARBA" id="ARBA00022777"/>
    </source>
</evidence>
<feature type="compositionally biased region" description="Low complexity" evidence="10">
    <location>
        <begin position="1119"/>
        <end position="1128"/>
    </location>
</feature>
<feature type="region of interest" description="Disordered" evidence="10">
    <location>
        <begin position="1158"/>
        <end position="1236"/>
    </location>
</feature>
<dbReference type="FunFam" id="1.10.510.10:FF:000980">
    <property type="entry name" value="Predicted protein"/>
    <property type="match status" value="1"/>
</dbReference>
<feature type="compositionally biased region" description="Polar residues" evidence="10">
    <location>
        <begin position="1106"/>
        <end position="1118"/>
    </location>
</feature>
<accession>A0A835SJK3</accession>
<dbReference type="EMBL" id="JAEHOC010000063">
    <property type="protein sequence ID" value="KAG2424638.1"/>
    <property type="molecule type" value="Genomic_DNA"/>
</dbReference>
<dbReference type="PROSITE" id="PS00107">
    <property type="entry name" value="PROTEIN_KINASE_ATP"/>
    <property type="match status" value="1"/>
</dbReference>
<feature type="binding site" evidence="9">
    <location>
        <position position="33"/>
    </location>
    <ligand>
        <name>ATP</name>
        <dbReference type="ChEBI" id="CHEBI:30616"/>
    </ligand>
</feature>
<dbReference type="Gene3D" id="1.10.510.10">
    <property type="entry name" value="Transferase(Phosphotransferase) domain 1"/>
    <property type="match status" value="1"/>
</dbReference>
<feature type="compositionally biased region" description="Low complexity" evidence="10">
    <location>
        <begin position="1189"/>
        <end position="1203"/>
    </location>
</feature>
<dbReference type="InterPro" id="IPR000719">
    <property type="entry name" value="Prot_kinase_dom"/>
</dbReference>
<dbReference type="InterPro" id="IPR050117">
    <property type="entry name" value="MAPK"/>
</dbReference>
<keyword evidence="5" id="KW-0418">Kinase</keyword>
<dbReference type="SMART" id="SM00220">
    <property type="entry name" value="S_TKc"/>
    <property type="match status" value="1"/>
</dbReference>
<dbReference type="GO" id="GO:0004693">
    <property type="term" value="F:cyclin-dependent protein serine/threonine kinase activity"/>
    <property type="evidence" value="ECO:0007669"/>
    <property type="project" value="UniProtKB-EC"/>
</dbReference>
<feature type="region of interest" description="Disordered" evidence="10">
    <location>
        <begin position="1000"/>
        <end position="1019"/>
    </location>
</feature>
<dbReference type="OrthoDB" id="538973at2759"/>
<dbReference type="Pfam" id="PF00069">
    <property type="entry name" value="Pkinase"/>
    <property type="match status" value="1"/>
</dbReference>
<reference evidence="12" key="1">
    <citation type="journal article" date="2020" name="bioRxiv">
        <title>Comparative genomics of Chlamydomonas.</title>
        <authorList>
            <person name="Craig R.J."/>
            <person name="Hasan A.R."/>
            <person name="Ness R.W."/>
            <person name="Keightley P.D."/>
        </authorList>
    </citation>
    <scope>NUCLEOTIDE SEQUENCE</scope>
    <source>
        <strain evidence="12">SAG 7.73</strain>
    </source>
</reference>
<evidence type="ECO:0000256" key="7">
    <source>
        <dbReference type="ARBA" id="ARBA00047811"/>
    </source>
</evidence>
<comment type="catalytic activity">
    <reaction evidence="7">
        <text>L-threonyl-[protein] + ATP = O-phospho-L-threonyl-[protein] + ADP + H(+)</text>
        <dbReference type="Rhea" id="RHEA:46608"/>
        <dbReference type="Rhea" id="RHEA-COMP:11060"/>
        <dbReference type="Rhea" id="RHEA-COMP:11605"/>
        <dbReference type="ChEBI" id="CHEBI:15378"/>
        <dbReference type="ChEBI" id="CHEBI:30013"/>
        <dbReference type="ChEBI" id="CHEBI:30616"/>
        <dbReference type="ChEBI" id="CHEBI:61977"/>
        <dbReference type="ChEBI" id="CHEBI:456216"/>
        <dbReference type="EC" id="2.7.11.22"/>
    </reaction>
</comment>
<evidence type="ECO:0000256" key="3">
    <source>
        <dbReference type="ARBA" id="ARBA00022679"/>
    </source>
</evidence>
<keyword evidence="3" id="KW-0808">Transferase</keyword>
<evidence type="ECO:0000259" key="11">
    <source>
        <dbReference type="PROSITE" id="PS50011"/>
    </source>
</evidence>
<feature type="region of interest" description="Disordered" evidence="10">
    <location>
        <begin position="1444"/>
        <end position="1474"/>
    </location>
</feature>
<feature type="compositionally biased region" description="Low complexity" evidence="10">
    <location>
        <begin position="1211"/>
        <end position="1221"/>
    </location>
</feature>
<dbReference type="FunFam" id="3.30.200.20:FF:000049">
    <property type="entry name" value="cyclin-dependent kinase-like 1 isoform X1"/>
    <property type="match status" value="1"/>
</dbReference>
<dbReference type="InterPro" id="IPR011009">
    <property type="entry name" value="Kinase-like_dom_sf"/>
</dbReference>
<evidence type="ECO:0000256" key="4">
    <source>
        <dbReference type="ARBA" id="ARBA00022741"/>
    </source>
</evidence>
<evidence type="ECO:0000256" key="1">
    <source>
        <dbReference type="ARBA" id="ARBA00012425"/>
    </source>
</evidence>
<evidence type="ECO:0000256" key="2">
    <source>
        <dbReference type="ARBA" id="ARBA00022527"/>
    </source>
</evidence>
<dbReference type="PANTHER" id="PTHR24055">
    <property type="entry name" value="MITOGEN-ACTIVATED PROTEIN KINASE"/>
    <property type="match status" value="1"/>
</dbReference>
<gene>
    <name evidence="12" type="ORF">HXX76_014363</name>
</gene>
<dbReference type="InterPro" id="IPR008271">
    <property type="entry name" value="Ser/Thr_kinase_AS"/>
</dbReference>
<keyword evidence="13" id="KW-1185">Reference proteome</keyword>
<feature type="compositionally biased region" description="Polar residues" evidence="10">
    <location>
        <begin position="558"/>
        <end position="571"/>
    </location>
</feature>
<evidence type="ECO:0000313" key="12">
    <source>
        <dbReference type="EMBL" id="KAG2424638.1"/>
    </source>
</evidence>
<keyword evidence="4 9" id="KW-0547">Nucleotide-binding</keyword>
<keyword evidence="2" id="KW-0723">Serine/threonine-protein kinase</keyword>
<dbReference type="InterPro" id="IPR017441">
    <property type="entry name" value="Protein_kinase_ATP_BS"/>
</dbReference>
<feature type="compositionally biased region" description="Polar residues" evidence="10">
    <location>
        <begin position="1129"/>
        <end position="1140"/>
    </location>
</feature>
<dbReference type="SUPFAM" id="SSF56112">
    <property type="entry name" value="Protein kinase-like (PK-like)"/>
    <property type="match status" value="1"/>
</dbReference>
<evidence type="ECO:0000256" key="10">
    <source>
        <dbReference type="SAM" id="MobiDB-lite"/>
    </source>
</evidence>
<evidence type="ECO:0000313" key="13">
    <source>
        <dbReference type="Proteomes" id="UP000650467"/>
    </source>
</evidence>
<feature type="compositionally biased region" description="Low complexity" evidence="10">
    <location>
        <begin position="1313"/>
        <end position="1337"/>
    </location>
</feature>
<feature type="compositionally biased region" description="Low complexity" evidence="10">
    <location>
        <begin position="403"/>
        <end position="429"/>
    </location>
</feature>
<organism evidence="12 13">
    <name type="scientific">Chlamydomonas incerta</name>
    <dbReference type="NCBI Taxonomy" id="51695"/>
    <lineage>
        <taxon>Eukaryota</taxon>
        <taxon>Viridiplantae</taxon>
        <taxon>Chlorophyta</taxon>
        <taxon>core chlorophytes</taxon>
        <taxon>Chlorophyceae</taxon>
        <taxon>CS clade</taxon>
        <taxon>Chlamydomonadales</taxon>
        <taxon>Chlamydomonadaceae</taxon>
        <taxon>Chlamydomonas</taxon>
    </lineage>
</organism>
<feature type="domain" description="Protein kinase" evidence="11">
    <location>
        <begin position="4"/>
        <end position="289"/>
    </location>
</feature>
<dbReference type="PROSITE" id="PS50011">
    <property type="entry name" value="PROTEIN_KINASE_DOM"/>
    <property type="match status" value="1"/>
</dbReference>
<keyword evidence="6 9" id="KW-0067">ATP-binding</keyword>
<feature type="region of interest" description="Disordered" evidence="10">
    <location>
        <begin position="1066"/>
        <end position="1140"/>
    </location>
</feature>
<dbReference type="PROSITE" id="PS00108">
    <property type="entry name" value="PROTEIN_KINASE_ST"/>
    <property type="match status" value="1"/>
</dbReference>
<feature type="compositionally biased region" description="Low complexity" evidence="10">
    <location>
        <begin position="1368"/>
        <end position="1399"/>
    </location>
</feature>